<organism evidence="7 8">
    <name type="scientific">Pelodictyon luteolum</name>
    <dbReference type="NCBI Taxonomy" id="1100"/>
    <lineage>
        <taxon>Bacteria</taxon>
        <taxon>Pseudomonadati</taxon>
        <taxon>Chlorobiota</taxon>
        <taxon>Chlorobiia</taxon>
        <taxon>Chlorobiales</taxon>
        <taxon>Chlorobiaceae</taxon>
        <taxon>Chlorobium/Pelodictyon group</taxon>
        <taxon>Pelodictyon</taxon>
    </lineage>
</organism>
<dbReference type="Proteomes" id="UP000076481">
    <property type="component" value="Unassembled WGS sequence"/>
</dbReference>
<protein>
    <submittedName>
        <fullName evidence="7">Peptidase S41</fullName>
    </submittedName>
</protein>
<gene>
    <name evidence="7" type="ORF">A3K90_00220</name>
</gene>
<dbReference type="InterPro" id="IPR005151">
    <property type="entry name" value="Tail-specific_protease"/>
</dbReference>
<dbReference type="SUPFAM" id="SSF50156">
    <property type="entry name" value="PDZ domain-like"/>
    <property type="match status" value="1"/>
</dbReference>
<dbReference type="Pfam" id="PF17820">
    <property type="entry name" value="PDZ_6"/>
    <property type="match status" value="1"/>
</dbReference>
<dbReference type="PANTHER" id="PTHR32060">
    <property type="entry name" value="TAIL-SPECIFIC PROTEASE"/>
    <property type="match status" value="1"/>
</dbReference>
<keyword evidence="2 5" id="KW-0645">Protease</keyword>
<keyword evidence="4 5" id="KW-0720">Serine protease</keyword>
<comment type="similarity">
    <text evidence="1 5">Belongs to the peptidase S41A family.</text>
</comment>
<accession>A0A165MAQ6</accession>
<dbReference type="GO" id="GO:0008236">
    <property type="term" value="F:serine-type peptidase activity"/>
    <property type="evidence" value="ECO:0007669"/>
    <property type="project" value="UniProtKB-KW"/>
</dbReference>
<proteinExistence type="inferred from homology"/>
<dbReference type="NCBIfam" id="TIGR00225">
    <property type="entry name" value="prc"/>
    <property type="match status" value="1"/>
</dbReference>
<evidence type="ECO:0000313" key="7">
    <source>
        <dbReference type="EMBL" id="KZK75020.1"/>
    </source>
</evidence>
<dbReference type="Gene3D" id="3.30.750.44">
    <property type="match status" value="1"/>
</dbReference>
<name>A0A165MAQ6_PELLU</name>
<sequence length="564" mass="60696">MGTAPFGSLKAVAFIAAGLFALGTAVPGAASTRDDRYFETVRSIDLMGDVTREVAENYVDTVDISRLLYSGIDGMLDTLDPYTVFLDREESRELGDLTSNQYAGIGITIAALDGGIYVTSVEKGWPAEKAGLRTGDRISVINDVRLAGKSLDAVRELIRGNVGSPVTLQIQRQGTESFTCRLVREEVRLSTVGHAAFIGGNGGIAYISMTSFADRSGADLRGALGQLQREAAGRSFKMRGIILDLRENPGGLLDAAVDVTGSFVAKGSPVVSIRGRSAGASRSYATTGTPFDASIPLAVLINARSASAAEIVAGAVQDLDRGVIVGERSFGKGLVQSVIRLPYENALKLTTAKYYTPSGRLIQKEAGNAHGARDVLPRKNAGDGTAEVFRTARNRKVYGGGGILPDIQAADPEPSLYLESLEMKGLLFLHAALWRASHPLPPVSSDSTALVQSFSGFLEEQGFTYRSLADRKLEELKKLLSGENAEEAKRAMAAYRTMEVEIAAGREREIGRASREVYTALREEILRHYDERLAVMAEVSHDPMVLKAIEILSSPRSYRKLLSR</sequence>
<dbReference type="EMBL" id="LVWG01000016">
    <property type="protein sequence ID" value="KZK75020.1"/>
    <property type="molecule type" value="Genomic_DNA"/>
</dbReference>
<dbReference type="InterPro" id="IPR036034">
    <property type="entry name" value="PDZ_sf"/>
</dbReference>
<dbReference type="InterPro" id="IPR004447">
    <property type="entry name" value="Peptidase_S41A"/>
</dbReference>
<keyword evidence="3 5" id="KW-0378">Hydrolase</keyword>
<dbReference type="SMART" id="SM00228">
    <property type="entry name" value="PDZ"/>
    <property type="match status" value="1"/>
</dbReference>
<dbReference type="InterPro" id="IPR029045">
    <property type="entry name" value="ClpP/crotonase-like_dom_sf"/>
</dbReference>
<evidence type="ECO:0000259" key="6">
    <source>
        <dbReference type="PROSITE" id="PS50106"/>
    </source>
</evidence>
<dbReference type="InterPro" id="IPR001478">
    <property type="entry name" value="PDZ"/>
</dbReference>
<dbReference type="PROSITE" id="PS50106">
    <property type="entry name" value="PDZ"/>
    <property type="match status" value="1"/>
</dbReference>
<feature type="domain" description="PDZ" evidence="6">
    <location>
        <begin position="83"/>
        <end position="159"/>
    </location>
</feature>
<dbReference type="AlphaFoldDB" id="A0A165MAQ6"/>
<evidence type="ECO:0000256" key="5">
    <source>
        <dbReference type="RuleBase" id="RU004404"/>
    </source>
</evidence>
<dbReference type="GO" id="GO:0006508">
    <property type="term" value="P:proteolysis"/>
    <property type="evidence" value="ECO:0007669"/>
    <property type="project" value="UniProtKB-KW"/>
</dbReference>
<dbReference type="InterPro" id="IPR041489">
    <property type="entry name" value="PDZ_6"/>
</dbReference>
<dbReference type="Gene3D" id="3.90.226.10">
    <property type="entry name" value="2-enoyl-CoA Hydratase, Chain A, domain 1"/>
    <property type="match status" value="1"/>
</dbReference>
<comment type="caution">
    <text evidence="7">The sequence shown here is derived from an EMBL/GenBank/DDBJ whole genome shotgun (WGS) entry which is preliminary data.</text>
</comment>
<dbReference type="SUPFAM" id="SSF52096">
    <property type="entry name" value="ClpP/crotonase"/>
    <property type="match status" value="1"/>
</dbReference>
<dbReference type="Pfam" id="PF03572">
    <property type="entry name" value="Peptidase_S41"/>
    <property type="match status" value="1"/>
</dbReference>
<dbReference type="PANTHER" id="PTHR32060:SF22">
    <property type="entry name" value="CARBOXYL-TERMINAL-PROCESSING PEPTIDASE 3, CHLOROPLASTIC"/>
    <property type="match status" value="1"/>
</dbReference>
<reference evidence="7 8" key="1">
    <citation type="submission" date="2016-03" db="EMBL/GenBank/DDBJ databases">
        <title>Speciation and ecological success in dimly lit waters: horizontal gene transfer in a green sulfur bacteria bloom unveiled by metagenomic assembly.</title>
        <authorList>
            <person name="Llorens-Mares T."/>
            <person name="Liu Z."/>
            <person name="Allen L.Z."/>
            <person name="Rusch D.B."/>
            <person name="Craig M.T."/>
            <person name="Dupont C.L."/>
            <person name="Bryant D.A."/>
            <person name="Casamayor E.O."/>
        </authorList>
    </citation>
    <scope>NUCLEOTIDE SEQUENCE [LARGE SCALE GENOMIC DNA]</scope>
    <source>
        <strain evidence="7">CIII</strain>
    </source>
</reference>
<dbReference type="Gene3D" id="2.30.42.10">
    <property type="match status" value="1"/>
</dbReference>
<evidence type="ECO:0000256" key="1">
    <source>
        <dbReference type="ARBA" id="ARBA00009179"/>
    </source>
</evidence>
<dbReference type="GO" id="GO:0004175">
    <property type="term" value="F:endopeptidase activity"/>
    <property type="evidence" value="ECO:0007669"/>
    <property type="project" value="TreeGrafter"/>
</dbReference>
<dbReference type="CDD" id="cd06782">
    <property type="entry name" value="cpPDZ_CPP-like"/>
    <property type="match status" value="1"/>
</dbReference>
<evidence type="ECO:0000256" key="3">
    <source>
        <dbReference type="ARBA" id="ARBA00022801"/>
    </source>
</evidence>
<evidence type="ECO:0000256" key="4">
    <source>
        <dbReference type="ARBA" id="ARBA00022825"/>
    </source>
</evidence>
<evidence type="ECO:0000256" key="2">
    <source>
        <dbReference type="ARBA" id="ARBA00022670"/>
    </source>
</evidence>
<dbReference type="CDD" id="cd07560">
    <property type="entry name" value="Peptidase_S41_CPP"/>
    <property type="match status" value="1"/>
</dbReference>
<evidence type="ECO:0000313" key="8">
    <source>
        <dbReference type="Proteomes" id="UP000076481"/>
    </source>
</evidence>
<dbReference type="SMART" id="SM00245">
    <property type="entry name" value="TSPc"/>
    <property type="match status" value="1"/>
</dbReference>